<reference evidence="12 13" key="1">
    <citation type="submission" date="2019-07" db="EMBL/GenBank/DDBJ databases">
        <title>Genome assembly of a nasal isolate of Dolosigranulum pigrum from a chronic sinusitis patient.</title>
        <authorList>
            <person name="Baig S."/>
            <person name="Overballe-Petersen S."/>
            <person name="Kaspar U."/>
            <person name="Rendboe A."/>
            <person name="de Man T."/>
            <person name="Liu C."/>
            <person name="Price L.B."/>
            <person name="Stegger M."/>
            <person name="Becker K."/>
            <person name="Skytt Andersen P."/>
        </authorList>
    </citation>
    <scope>NUCLEOTIDE SEQUENCE [LARGE SCALE GENOMIC DNA]</scope>
    <source>
        <strain evidence="12 13">83VPs-KB5</strain>
    </source>
</reference>
<evidence type="ECO:0000256" key="5">
    <source>
        <dbReference type="ARBA" id="ARBA00023295"/>
    </source>
</evidence>
<evidence type="ECO:0000256" key="1">
    <source>
        <dbReference type="ARBA" id="ARBA00008061"/>
    </source>
</evidence>
<dbReference type="CDD" id="cd11341">
    <property type="entry name" value="AmyAc_Pullulanase_LD-like"/>
    <property type="match status" value="1"/>
</dbReference>
<dbReference type="SUPFAM" id="SSF81296">
    <property type="entry name" value="E set domains"/>
    <property type="match status" value="1"/>
</dbReference>
<dbReference type="InterPro" id="IPR040806">
    <property type="entry name" value="SpuA_C"/>
</dbReference>
<dbReference type="InterPro" id="IPR017853">
    <property type="entry name" value="GH"/>
</dbReference>
<keyword evidence="10" id="KW-0472">Membrane</keyword>
<proteinExistence type="inferred from homology"/>
<accession>A0A516GKQ1</accession>
<evidence type="ECO:0000256" key="4">
    <source>
        <dbReference type="ARBA" id="ARBA00022837"/>
    </source>
</evidence>
<evidence type="ECO:0000313" key="12">
    <source>
        <dbReference type="EMBL" id="QDO92093.1"/>
    </source>
</evidence>
<name>A0A516GKQ1_9LACT</name>
<organism evidence="12 13">
    <name type="scientific">Dolosigranulum pigrum</name>
    <dbReference type="NCBI Taxonomy" id="29394"/>
    <lineage>
        <taxon>Bacteria</taxon>
        <taxon>Bacillati</taxon>
        <taxon>Bacillota</taxon>
        <taxon>Bacilli</taxon>
        <taxon>Lactobacillales</taxon>
        <taxon>Carnobacteriaceae</taxon>
        <taxon>Dolosigranulum</taxon>
    </lineage>
</organism>
<keyword evidence="10" id="KW-0812">Transmembrane</keyword>
<evidence type="ECO:0000256" key="9">
    <source>
        <dbReference type="ARBA" id="ARBA00031076"/>
    </source>
</evidence>
<evidence type="ECO:0000256" key="3">
    <source>
        <dbReference type="ARBA" id="ARBA00022801"/>
    </source>
</evidence>
<comment type="similarity">
    <text evidence="1">Belongs to the glycosyl hydrolase 13 family.</text>
</comment>
<dbReference type="Pfam" id="PF00128">
    <property type="entry name" value="Alpha-amylase"/>
    <property type="match status" value="1"/>
</dbReference>
<dbReference type="InterPro" id="IPR006047">
    <property type="entry name" value="GH13_cat_dom"/>
</dbReference>
<feature type="domain" description="Glycosyl hydrolase family 13 catalytic" evidence="11">
    <location>
        <begin position="377"/>
        <end position="763"/>
    </location>
</feature>
<comment type="catalytic activity">
    <reaction evidence="6">
        <text>Hydrolysis of (1-&gt;6)-alpha-D-glucosidic linkages in pullulan, amylopectin and glycogen, and in the alpha- and beta-limit dextrins of amylopectin and glycogen.</text>
        <dbReference type="EC" id="3.2.1.41"/>
    </reaction>
</comment>
<dbReference type="SUPFAM" id="SSF51445">
    <property type="entry name" value="(Trans)glycosidases"/>
    <property type="match status" value="1"/>
</dbReference>
<dbReference type="InterPro" id="IPR004193">
    <property type="entry name" value="Glyco_hydro_13_N"/>
</dbReference>
<dbReference type="InterPro" id="IPR014756">
    <property type="entry name" value="Ig_E-set"/>
</dbReference>
<keyword evidence="10" id="KW-1133">Transmembrane helix</keyword>
<dbReference type="Pfam" id="PF03714">
    <property type="entry name" value="PUD"/>
    <property type="match status" value="1"/>
</dbReference>
<dbReference type="InterPro" id="IPR013784">
    <property type="entry name" value="Carb-bd-like_fold"/>
</dbReference>
<keyword evidence="2" id="KW-0732">Signal</keyword>
<dbReference type="EMBL" id="CP041626">
    <property type="protein sequence ID" value="QDO92093.1"/>
    <property type="molecule type" value="Genomic_DNA"/>
</dbReference>
<dbReference type="CDD" id="cd10315">
    <property type="entry name" value="CBM41_pullulanase"/>
    <property type="match status" value="1"/>
</dbReference>
<dbReference type="NCBIfam" id="TIGR02102">
    <property type="entry name" value="pullulan_Gpos"/>
    <property type="match status" value="1"/>
</dbReference>
<dbReference type="Proteomes" id="UP000315953">
    <property type="component" value="Chromosome"/>
</dbReference>
<dbReference type="Pfam" id="PF18033">
    <property type="entry name" value="SpuA_C"/>
    <property type="match status" value="1"/>
</dbReference>
<evidence type="ECO:0000256" key="6">
    <source>
        <dbReference type="ARBA" id="ARBA00023965"/>
    </source>
</evidence>
<dbReference type="EC" id="3.2.1.41" evidence="7"/>
<dbReference type="InterPro" id="IPR005323">
    <property type="entry name" value="CBM41_pullulanase"/>
</dbReference>
<gene>
    <name evidence="12" type="ORF">FNV33_08840</name>
</gene>
<keyword evidence="5 12" id="KW-0326">Glycosidase</keyword>
<evidence type="ECO:0000313" key="13">
    <source>
        <dbReference type="Proteomes" id="UP000315953"/>
    </source>
</evidence>
<dbReference type="InterPro" id="IPR013783">
    <property type="entry name" value="Ig-like_fold"/>
</dbReference>
<evidence type="ECO:0000259" key="11">
    <source>
        <dbReference type="SMART" id="SM00642"/>
    </source>
</evidence>
<protein>
    <recommendedName>
        <fullName evidence="7">pullulanase</fullName>
        <ecNumber evidence="7">3.2.1.41</ecNumber>
    </recommendedName>
    <alternativeName>
        <fullName evidence="8">Alpha-dextrin endo-1,6-alpha-glucosidase</fullName>
    </alternativeName>
    <alternativeName>
        <fullName evidence="9">Pullulan 6-glucanohydrolase</fullName>
    </alternativeName>
</protein>
<evidence type="ECO:0000256" key="10">
    <source>
        <dbReference type="SAM" id="Phobius"/>
    </source>
</evidence>
<dbReference type="GO" id="GO:0051060">
    <property type="term" value="F:pullulanase activity"/>
    <property type="evidence" value="ECO:0007669"/>
    <property type="project" value="UniProtKB-EC"/>
</dbReference>
<sequence length="968" mass="108900">MTMKRIWQLMTLVVLTLGVTVGLMNQVQAEEVASNTLRIHFEQLPAEDVTTLNLWTWEDVAEPSEAKEAGWPSAGEKFSQDAQSDYGHYIDITLKEGAKTVGFLLNNDEGEKLTDDIFVELSELDHSEVWIDRNFEVHAEPVKGEVRVVEDVVLRSDKDIQFKLNESDLKADMTEENIQVLDTDGKLLPIEAITELDNDMIQVTGNFTDHIKDLTINILDKKYPVHVYWKTKDTLYGYDGALGADLHEDGTVDLAVWSPSADQVSVVLYDKDDQYKEVAEDVAMSEEDGVWHVTLTEDNTGISNHEGYYYHYKITRGDESVLALDPYAKSMATWSNVDEKAEKIGKAAIVNPSTIGPDLDYAQIDGYEKREDGIIYETHVRDFTSDPTIDDELTERFGTFAAFAEKLDYIESLGVTHIQLLPVMSYLHADEFNTSERWLDYVSSDTNYNWGYDPQSYFSLSGMYTENPDDPMQRIAEFKALIDAIHDRGMGVILDVVYNHTASIHILEDLEPEYYHFMDNDGTTRESFGGGRLGTTHQMSRKLLVDSIKYWTDEYKVDGFRFDMMGDHDAETIQQAHDEAAKLNANILMIGEGWQTYVGDEDDPDVQPADQTWMNQTSAVGSFSDDFRNELKSGFGSEGEQRFITGGKRSIEQIFDNLVGQPHNFEADEPGDVVPYIAAHDNLTLHDVIAHSIQKDPDQHEEEIQQRIRLGNFMTLIAQGTSFIHSGQEYGRTKQFRDDTVVEELPEEEAPHKSTFMTDEQGKPFKYPYFIHDSYDSSDAINHFDWAKATNGEQYPLQTATRHFTAGMIDLRRQVPAFRKGSTTKITDEISLLDIPEVGTEDLALGYTLKDGENAYVVLINADSQERHYTLNQDLSTGDVLVDSNQAGIEVISEPVGVQLTEEGVSLAPLTATIIKLDSQSAANLVRKETNQTANNTDASQSHTTLGIGLGMIAVVALGGGWYYLKHK</sequence>
<dbReference type="PANTHER" id="PTHR43002">
    <property type="entry name" value="GLYCOGEN DEBRANCHING ENZYME"/>
    <property type="match status" value="1"/>
</dbReference>
<dbReference type="SUPFAM" id="SSF49452">
    <property type="entry name" value="Starch-binding domain-like"/>
    <property type="match status" value="1"/>
</dbReference>
<dbReference type="GO" id="GO:0030246">
    <property type="term" value="F:carbohydrate binding"/>
    <property type="evidence" value="ECO:0007669"/>
    <property type="project" value="InterPro"/>
</dbReference>
<dbReference type="AlphaFoldDB" id="A0A516GKQ1"/>
<dbReference type="InterPro" id="IPR013780">
    <property type="entry name" value="Glyco_hydro_b"/>
</dbReference>
<keyword evidence="4" id="KW-0106">Calcium</keyword>
<evidence type="ECO:0000256" key="8">
    <source>
        <dbReference type="ARBA" id="ARBA00029618"/>
    </source>
</evidence>
<dbReference type="SMART" id="SM00642">
    <property type="entry name" value="Aamy"/>
    <property type="match status" value="1"/>
</dbReference>
<dbReference type="Gene3D" id="2.60.40.10">
    <property type="entry name" value="Immunoglobulins"/>
    <property type="match status" value="1"/>
</dbReference>
<dbReference type="Gene3D" id="3.20.20.80">
    <property type="entry name" value="Glycosidases"/>
    <property type="match status" value="1"/>
</dbReference>
<dbReference type="GO" id="GO:0005975">
    <property type="term" value="P:carbohydrate metabolic process"/>
    <property type="evidence" value="ECO:0007669"/>
    <property type="project" value="InterPro"/>
</dbReference>
<dbReference type="Gene3D" id="2.60.40.1220">
    <property type="match status" value="1"/>
</dbReference>
<feature type="transmembrane region" description="Helical" evidence="10">
    <location>
        <begin position="946"/>
        <end position="965"/>
    </location>
</feature>
<dbReference type="Gene3D" id="2.60.40.1110">
    <property type="match status" value="1"/>
</dbReference>
<evidence type="ECO:0000256" key="7">
    <source>
        <dbReference type="ARBA" id="ARBA00024062"/>
    </source>
</evidence>
<evidence type="ECO:0000256" key="2">
    <source>
        <dbReference type="ARBA" id="ARBA00022729"/>
    </source>
</evidence>
<dbReference type="InterPro" id="IPR011838">
    <property type="entry name" value="Pullulan_Gpos"/>
</dbReference>
<dbReference type="KEGG" id="dpm:FNV33_08840"/>
<dbReference type="Pfam" id="PF02922">
    <property type="entry name" value="CBM_48"/>
    <property type="match status" value="1"/>
</dbReference>
<dbReference type="Gene3D" id="2.60.40.1180">
    <property type="entry name" value="Golgi alpha-mannosidase II"/>
    <property type="match status" value="1"/>
</dbReference>
<dbReference type="InterPro" id="IPR014755">
    <property type="entry name" value="Cu-Rt/internalin_Ig-like"/>
</dbReference>
<dbReference type="CDD" id="cd02860">
    <property type="entry name" value="E_set_Pullulanase"/>
    <property type="match status" value="1"/>
</dbReference>
<keyword evidence="3 12" id="KW-0378">Hydrolase</keyword>